<feature type="transmembrane region" description="Helical" evidence="6">
    <location>
        <begin position="97"/>
        <end position="116"/>
    </location>
</feature>
<dbReference type="RefSeq" id="WP_168720258.1">
    <property type="nucleotide sequence ID" value="NZ_CP042909.1"/>
</dbReference>
<evidence type="ECO:0000256" key="6">
    <source>
        <dbReference type="SAM" id="Phobius"/>
    </source>
</evidence>
<feature type="transmembrane region" description="Helical" evidence="6">
    <location>
        <begin position="280"/>
        <end position="299"/>
    </location>
</feature>
<evidence type="ECO:0000256" key="2">
    <source>
        <dbReference type="ARBA" id="ARBA00022448"/>
    </source>
</evidence>
<dbReference type="InterPro" id="IPR011701">
    <property type="entry name" value="MFS"/>
</dbReference>
<dbReference type="PANTHER" id="PTHR12778">
    <property type="entry name" value="SOLUTE CARRIER FAMILY 33 ACETYL-COA TRANSPORTER -RELATED"/>
    <property type="match status" value="1"/>
</dbReference>
<keyword evidence="5 6" id="KW-0472">Membrane</keyword>
<evidence type="ECO:0000313" key="7">
    <source>
        <dbReference type="EMBL" id="QJA06910.1"/>
    </source>
</evidence>
<feature type="transmembrane region" description="Helical" evidence="6">
    <location>
        <begin position="250"/>
        <end position="271"/>
    </location>
</feature>
<protein>
    <submittedName>
        <fullName evidence="7">AmpG family muropeptide MFS transporter</fullName>
    </submittedName>
</protein>
<organism evidence="7 8">
    <name type="scientific">Thermosulfurimonas marina</name>
    <dbReference type="NCBI Taxonomy" id="2047767"/>
    <lineage>
        <taxon>Bacteria</taxon>
        <taxon>Pseudomonadati</taxon>
        <taxon>Thermodesulfobacteriota</taxon>
        <taxon>Thermodesulfobacteria</taxon>
        <taxon>Thermodesulfobacteriales</taxon>
        <taxon>Thermodesulfobacteriaceae</taxon>
        <taxon>Thermosulfurimonas</taxon>
    </lineage>
</organism>
<dbReference type="SUPFAM" id="SSF103473">
    <property type="entry name" value="MFS general substrate transporter"/>
    <property type="match status" value="1"/>
</dbReference>
<feature type="transmembrane region" description="Helical" evidence="6">
    <location>
        <begin position="366"/>
        <end position="391"/>
    </location>
</feature>
<feature type="transmembrane region" description="Helical" evidence="6">
    <location>
        <begin position="305"/>
        <end position="330"/>
    </location>
</feature>
<dbReference type="Gene3D" id="1.20.1250.20">
    <property type="entry name" value="MFS general substrate transporter like domains"/>
    <property type="match status" value="1"/>
</dbReference>
<name>A0A6H1WUP9_9BACT</name>
<feature type="transmembrane region" description="Helical" evidence="6">
    <location>
        <begin position="164"/>
        <end position="182"/>
    </location>
</feature>
<keyword evidence="2" id="KW-0813">Transport</keyword>
<keyword evidence="4 6" id="KW-1133">Transmembrane helix</keyword>
<sequence>MKTAFYRKMAVVALLYLAEGLPFGFVYVTLPVYLRTEGVNLVEIGLLSLAGLSWSLKPLWAPLVDRYGRKYYWMVGALLGLALSVTLLSLVPPAGKLYILFVFLCTLSSATLDIAVDGYTIELLEEEELGPGNGVRVSAYRVAMIGSGGGLVALAHFWGFRPAFLALTVIFLALAALIAFLPDTHLPSMSTKTHDLFGQYILPLKDILKRPYAPVLLFFILTFKIGDATMGSMIYPFWVDRGFTKLEIGLISGTLGSLATIAGSLVGGGLVRSLGLFRALWMLGLTQSLSNLGYAYAALPSSARWTVYVASLVESFTGGLGTAAFLAFLMRLCRRDLSASQYALLATLFSLSFNLSRALGGFGAQAWGYAGFFFFTFWISLPPLLLVPVVFKALPQEAPPS</sequence>
<evidence type="ECO:0000256" key="3">
    <source>
        <dbReference type="ARBA" id="ARBA00022692"/>
    </source>
</evidence>
<dbReference type="PANTHER" id="PTHR12778:SF10">
    <property type="entry name" value="MAJOR FACILITATOR SUPERFAMILY DOMAIN-CONTAINING PROTEIN 3"/>
    <property type="match status" value="1"/>
</dbReference>
<proteinExistence type="predicted"/>
<accession>A0A6H1WUP9</accession>
<dbReference type="GO" id="GO:0022857">
    <property type="term" value="F:transmembrane transporter activity"/>
    <property type="evidence" value="ECO:0007669"/>
    <property type="project" value="InterPro"/>
</dbReference>
<feature type="transmembrane region" description="Helical" evidence="6">
    <location>
        <begin position="12"/>
        <end position="34"/>
    </location>
</feature>
<evidence type="ECO:0000256" key="5">
    <source>
        <dbReference type="ARBA" id="ARBA00023136"/>
    </source>
</evidence>
<comment type="subcellular location">
    <subcellularLocation>
        <location evidence="1">Membrane</location>
        <topology evidence="1">Multi-pass membrane protein</topology>
    </subcellularLocation>
</comment>
<reference evidence="7 8" key="1">
    <citation type="submission" date="2019-08" db="EMBL/GenBank/DDBJ databases">
        <title>Complete genome sequence of Thermosulfurimonas marina SU872T, an anaerobic thermophilic chemolithoautotrophic bacterium isolated from a shallow marine hydrothermal vent.</title>
        <authorList>
            <person name="Allioux M."/>
            <person name="Jebbar M."/>
            <person name="Slobodkina G."/>
            <person name="Slobodkin A."/>
            <person name="Moalic Y."/>
            <person name="Frolova A."/>
            <person name="Shao Z."/>
            <person name="Alain K."/>
        </authorList>
    </citation>
    <scope>NUCLEOTIDE SEQUENCE [LARGE SCALE GENOMIC DNA]</scope>
    <source>
        <strain evidence="7 8">SU872</strain>
    </source>
</reference>
<dbReference type="GO" id="GO:0016020">
    <property type="term" value="C:membrane"/>
    <property type="evidence" value="ECO:0007669"/>
    <property type="project" value="UniProtKB-SubCell"/>
</dbReference>
<evidence type="ECO:0000256" key="4">
    <source>
        <dbReference type="ARBA" id="ARBA00022989"/>
    </source>
</evidence>
<dbReference type="EMBL" id="CP042909">
    <property type="protein sequence ID" value="QJA06910.1"/>
    <property type="molecule type" value="Genomic_DNA"/>
</dbReference>
<keyword evidence="3 6" id="KW-0812">Transmembrane</keyword>
<dbReference type="KEGG" id="tmai:FVE67_08970"/>
<feature type="transmembrane region" description="Helical" evidence="6">
    <location>
        <begin position="40"/>
        <end position="59"/>
    </location>
</feature>
<feature type="transmembrane region" description="Helical" evidence="6">
    <location>
        <begin position="342"/>
        <end position="360"/>
    </location>
</feature>
<feature type="transmembrane region" description="Helical" evidence="6">
    <location>
        <begin position="215"/>
        <end position="238"/>
    </location>
</feature>
<dbReference type="InterPro" id="IPR004752">
    <property type="entry name" value="AmpG_permease/AT-1"/>
</dbReference>
<dbReference type="AlphaFoldDB" id="A0A6H1WUP9"/>
<dbReference type="InterPro" id="IPR036259">
    <property type="entry name" value="MFS_trans_sf"/>
</dbReference>
<feature type="transmembrane region" description="Helical" evidence="6">
    <location>
        <begin position="71"/>
        <end position="91"/>
    </location>
</feature>
<evidence type="ECO:0000256" key="1">
    <source>
        <dbReference type="ARBA" id="ARBA00004141"/>
    </source>
</evidence>
<gene>
    <name evidence="7" type="ORF">FVE67_08970</name>
</gene>
<feature type="transmembrane region" description="Helical" evidence="6">
    <location>
        <begin position="137"/>
        <end position="158"/>
    </location>
</feature>
<dbReference type="Proteomes" id="UP000501253">
    <property type="component" value="Chromosome"/>
</dbReference>
<evidence type="ECO:0000313" key="8">
    <source>
        <dbReference type="Proteomes" id="UP000501253"/>
    </source>
</evidence>
<keyword evidence="8" id="KW-1185">Reference proteome</keyword>
<dbReference type="Pfam" id="PF07690">
    <property type="entry name" value="MFS_1"/>
    <property type="match status" value="1"/>
</dbReference>